<keyword evidence="2" id="KW-1185">Reference proteome</keyword>
<evidence type="ECO:0000313" key="1">
    <source>
        <dbReference type="EMBL" id="KTD65810.1"/>
    </source>
</evidence>
<dbReference type="RefSeq" id="WP_058482453.1">
    <property type="nucleotide sequence ID" value="NZ_CAAAII010000003.1"/>
</dbReference>
<dbReference type="EMBL" id="LNYX01000005">
    <property type="protein sequence ID" value="KTD65810.1"/>
    <property type="molecule type" value="Genomic_DNA"/>
</dbReference>
<dbReference type="PATRIC" id="fig|452.5.peg.576"/>
<comment type="caution">
    <text evidence="1">The sequence shown here is derived from an EMBL/GenBank/DDBJ whole genome shotgun (WGS) entry which is preliminary data.</text>
</comment>
<dbReference type="Proteomes" id="UP000054877">
    <property type="component" value="Unassembled WGS sequence"/>
</dbReference>
<evidence type="ECO:0000313" key="2">
    <source>
        <dbReference type="Proteomes" id="UP000054877"/>
    </source>
</evidence>
<sequence>MKEFDEKLTDIVKVYAFRESEEEPYRDKRVLSEQNRQKIEALLITLFSHSLIRDGFEENSIDRNYKKLSLSLHTDKLSSATAEIKWLEHTLSNGKNDGALFKLMCYCRDELKKTPEPRDNPFNNMTTFDELIECLEQKKKEAVTLTQKALIDSLLILLRTGFDYHTTVADVPHTALRTAVGSIPYITSSICINYFIYELAMFYALAYMTSRSGKWLSTGNSGFMKTLGEQMQLFSGTLTRFVTSFVIRLLELNFLLAQSVGYVGIEVGKGVYHMLADKPKTRDSKPPEQEVDTTCTTVALSLEGRSFNTMEIKLPAMVLESYLRGVEQQWLSSWRTGNKKAAKIKDSLVQLQLIDRSSVPLPEKLRDSQKIIDNLKCNVLFEEGSTSRKTIDSAGMILEMMPNKPLSLEKTTLLCLEDGRGTEETKTTGDTVRAEITDCNDKEEEEDVVTTCSMGH</sequence>
<protein>
    <submittedName>
        <fullName evidence="1">Uncharacterized protein</fullName>
    </submittedName>
</protein>
<name>A0A0W0Z9L1_LEGSP</name>
<dbReference type="AlphaFoldDB" id="A0A0W0Z9L1"/>
<dbReference type="OrthoDB" id="5652496at2"/>
<gene>
    <name evidence="1" type="ORF">Lspi_0522</name>
</gene>
<organism evidence="1 2">
    <name type="scientific">Legionella spiritensis</name>
    <dbReference type="NCBI Taxonomy" id="452"/>
    <lineage>
        <taxon>Bacteria</taxon>
        <taxon>Pseudomonadati</taxon>
        <taxon>Pseudomonadota</taxon>
        <taxon>Gammaproteobacteria</taxon>
        <taxon>Legionellales</taxon>
        <taxon>Legionellaceae</taxon>
        <taxon>Legionella</taxon>
    </lineage>
</organism>
<accession>A0A0W0Z9L1</accession>
<reference evidence="1 2" key="1">
    <citation type="submission" date="2015-11" db="EMBL/GenBank/DDBJ databases">
        <title>Genomic analysis of 38 Legionella species identifies large and diverse effector repertoires.</title>
        <authorList>
            <person name="Burstein D."/>
            <person name="Amaro F."/>
            <person name="Zusman T."/>
            <person name="Lifshitz Z."/>
            <person name="Cohen O."/>
            <person name="Gilbert J.A."/>
            <person name="Pupko T."/>
            <person name="Shuman H.A."/>
            <person name="Segal G."/>
        </authorList>
    </citation>
    <scope>NUCLEOTIDE SEQUENCE [LARGE SCALE GENOMIC DNA]</scope>
    <source>
        <strain evidence="1 2">Mt.St.Helens-9</strain>
    </source>
</reference>
<proteinExistence type="predicted"/>